<feature type="chain" id="PRO_5043193973" evidence="1">
    <location>
        <begin position="17"/>
        <end position="239"/>
    </location>
</feature>
<dbReference type="Proteomes" id="UP000293195">
    <property type="component" value="Unassembled WGS sequence"/>
</dbReference>
<proteinExistence type="predicted"/>
<gene>
    <name evidence="2" type="ORF">AA0114_g1666</name>
    <name evidence="3" type="ORF">AA0119_g3205</name>
</gene>
<dbReference type="EMBL" id="PDXF01000008">
    <property type="protein sequence ID" value="RYO05680.1"/>
    <property type="molecule type" value="Genomic_DNA"/>
</dbReference>
<dbReference type="Proteomes" id="UP000292402">
    <property type="component" value="Unassembled WGS sequence"/>
</dbReference>
<accession>A0A4Q4MUH6</accession>
<dbReference type="EMBL" id="PDXA01000004">
    <property type="protein sequence ID" value="RYN59190.1"/>
    <property type="molecule type" value="Genomic_DNA"/>
</dbReference>
<evidence type="ECO:0000313" key="5">
    <source>
        <dbReference type="Proteomes" id="UP000293195"/>
    </source>
</evidence>
<dbReference type="AlphaFoldDB" id="A0A4Q4MUH6"/>
<evidence type="ECO:0000313" key="3">
    <source>
        <dbReference type="EMBL" id="RYO05680.1"/>
    </source>
</evidence>
<organism evidence="2 4">
    <name type="scientific">Alternaria tenuissima</name>
    <dbReference type="NCBI Taxonomy" id="119927"/>
    <lineage>
        <taxon>Eukaryota</taxon>
        <taxon>Fungi</taxon>
        <taxon>Dikarya</taxon>
        <taxon>Ascomycota</taxon>
        <taxon>Pezizomycotina</taxon>
        <taxon>Dothideomycetes</taxon>
        <taxon>Pleosporomycetidae</taxon>
        <taxon>Pleosporales</taxon>
        <taxon>Pleosporineae</taxon>
        <taxon>Pleosporaceae</taxon>
        <taxon>Alternaria</taxon>
        <taxon>Alternaria sect. Alternaria</taxon>
        <taxon>Alternaria alternata complex</taxon>
    </lineage>
</organism>
<keyword evidence="1" id="KW-0732">Signal</keyword>
<dbReference type="OrthoDB" id="3757079at2759"/>
<reference evidence="2" key="3">
    <citation type="journal article" date="2019" name="J. ISSAAS">
        <title>Genomics, evolutionary history and diagnostics of the Alternaria alternata species group including apple and Asian pear pathotypes.</title>
        <authorList>
            <person name="Armitage A.D."/>
            <person name="Cockerton H.M."/>
            <person name="Sreenivasaprasad S."/>
            <person name="Woodhall J."/>
            <person name="Lane C."/>
            <person name="Harrison R.J."/>
            <person name="Clarkson J.P."/>
        </authorList>
    </citation>
    <scope>NUCLEOTIDE SEQUENCE</scope>
    <source>
        <strain evidence="2">FERA 1082</strain>
    </source>
</reference>
<protein>
    <submittedName>
        <fullName evidence="2">Uncharacterized protein</fullName>
    </submittedName>
</protein>
<evidence type="ECO:0000313" key="4">
    <source>
        <dbReference type="Proteomes" id="UP000292402"/>
    </source>
</evidence>
<reference evidence="3 4" key="2">
    <citation type="journal article" date="2019" name="bioRxiv">
        <title>Genomics, evolutionary history and diagnostics of the Alternaria alternata species group including apple and Asian pear pathotypes.</title>
        <authorList>
            <person name="Armitage A.D."/>
            <person name="Cockerton H.M."/>
            <person name="Sreenivasaprasad S."/>
            <person name="Woodhall J.W."/>
            <person name="Lane C.R."/>
            <person name="Harrison R.J."/>
            <person name="Clarkson J.P."/>
        </authorList>
    </citation>
    <scope>NUCLEOTIDE SEQUENCE [LARGE SCALE GENOMIC DNA]</scope>
    <source>
        <strain evidence="4">FERA 1082</strain>
        <strain evidence="3">FERA 635</strain>
    </source>
</reference>
<comment type="caution">
    <text evidence="2">The sequence shown here is derived from an EMBL/GenBank/DDBJ whole genome shotgun (WGS) entry which is preliminary data.</text>
</comment>
<sequence>MKLFIVASLVLSIVAAAIVQPGQPLSPGTHIIAIEGYDGTFNSEMLLVSTEGESVQPSSAFGTDNDPIAILGTPTTPKAAKVTQISRPHDPEPIIILPFHFQIIENCMSDNSITARGVYVNRDFVWAYFLSSGGTSVVEHNVNGYPDFLVGPYDYGSSTLHFSYDNAAFKCDWNDQETWKECGECRSGMWNADPLDCNGGGIKTRTKHMDCSFIMGWRSQLKGTPVPNLSPSKPGDDPN</sequence>
<evidence type="ECO:0000313" key="2">
    <source>
        <dbReference type="EMBL" id="RYN59190.1"/>
    </source>
</evidence>
<reference evidence="3" key="1">
    <citation type="submission" date="2017-10" db="EMBL/GenBank/DDBJ databases">
        <authorList>
            <person name="Armitage A.D."/>
            <person name="Barbara D.J."/>
            <person name="Woodhall J.W."/>
            <person name="Sreenivasaprasad S."/>
            <person name="Lane C.R."/>
            <person name="Clarkson J.P."/>
            <person name="Harrison R.J."/>
        </authorList>
    </citation>
    <scope>NUCLEOTIDE SEQUENCE</scope>
    <source>
        <strain evidence="3">FERA 635</strain>
    </source>
</reference>
<name>A0A4Q4MUH6_9PLEO</name>
<keyword evidence="5" id="KW-1185">Reference proteome</keyword>
<evidence type="ECO:0000256" key="1">
    <source>
        <dbReference type="SAM" id="SignalP"/>
    </source>
</evidence>
<feature type="signal peptide" evidence="1">
    <location>
        <begin position="1"/>
        <end position="16"/>
    </location>
</feature>